<reference evidence="3" key="1">
    <citation type="submission" date="2022-11" db="UniProtKB">
        <authorList>
            <consortium name="WormBaseParasite"/>
        </authorList>
    </citation>
    <scope>IDENTIFICATION</scope>
</reference>
<keyword evidence="2" id="KW-1185">Reference proteome</keyword>
<evidence type="ECO:0000313" key="2">
    <source>
        <dbReference type="Proteomes" id="UP000887565"/>
    </source>
</evidence>
<accession>A0A915J5B5</accession>
<feature type="region of interest" description="Disordered" evidence="1">
    <location>
        <begin position="1"/>
        <end position="31"/>
    </location>
</feature>
<dbReference type="Proteomes" id="UP000887565">
    <property type="component" value="Unplaced"/>
</dbReference>
<organism evidence="2 3">
    <name type="scientific">Romanomermis culicivorax</name>
    <name type="common">Nematode worm</name>
    <dbReference type="NCBI Taxonomy" id="13658"/>
    <lineage>
        <taxon>Eukaryota</taxon>
        <taxon>Metazoa</taxon>
        <taxon>Ecdysozoa</taxon>
        <taxon>Nematoda</taxon>
        <taxon>Enoplea</taxon>
        <taxon>Dorylaimia</taxon>
        <taxon>Mermithida</taxon>
        <taxon>Mermithoidea</taxon>
        <taxon>Mermithidae</taxon>
        <taxon>Romanomermis</taxon>
    </lineage>
</organism>
<sequence>MTNPALSRTRWPSIEKKGGGLGGSGARDDSEIVYRTVPARRAGDRSPNSVALSLLRKKPVQHQKSHEDLEAMLVEGENKKVC</sequence>
<proteinExistence type="predicted"/>
<evidence type="ECO:0000313" key="3">
    <source>
        <dbReference type="WBParaSite" id="nRc.2.0.1.t21335-RA"/>
    </source>
</evidence>
<dbReference type="AlphaFoldDB" id="A0A915J5B5"/>
<protein>
    <submittedName>
        <fullName evidence="3">Uncharacterized protein</fullName>
    </submittedName>
</protein>
<evidence type="ECO:0000256" key="1">
    <source>
        <dbReference type="SAM" id="MobiDB-lite"/>
    </source>
</evidence>
<name>A0A915J5B5_ROMCU</name>
<dbReference type="WBParaSite" id="nRc.2.0.1.t21335-RA">
    <property type="protein sequence ID" value="nRc.2.0.1.t21335-RA"/>
    <property type="gene ID" value="nRc.2.0.1.g21335"/>
</dbReference>